<dbReference type="AlphaFoldDB" id="A0AAN6WQ43"/>
<dbReference type="EMBL" id="MU864434">
    <property type="protein sequence ID" value="KAK4185999.1"/>
    <property type="molecule type" value="Genomic_DNA"/>
</dbReference>
<reference evidence="2" key="2">
    <citation type="submission" date="2023-05" db="EMBL/GenBank/DDBJ databases">
        <authorList>
            <consortium name="Lawrence Berkeley National Laboratory"/>
            <person name="Steindorff A."/>
            <person name="Hensen N."/>
            <person name="Bonometti L."/>
            <person name="Westerberg I."/>
            <person name="Brannstrom I.O."/>
            <person name="Guillou S."/>
            <person name="Cros-Aarteil S."/>
            <person name="Calhoun S."/>
            <person name="Haridas S."/>
            <person name="Kuo A."/>
            <person name="Mondo S."/>
            <person name="Pangilinan J."/>
            <person name="Riley R."/>
            <person name="Labutti K."/>
            <person name="Andreopoulos B."/>
            <person name="Lipzen A."/>
            <person name="Chen C."/>
            <person name="Yanf M."/>
            <person name="Daum C."/>
            <person name="Ng V."/>
            <person name="Clum A."/>
            <person name="Ohm R."/>
            <person name="Martin F."/>
            <person name="Silar P."/>
            <person name="Natvig D."/>
            <person name="Lalanne C."/>
            <person name="Gautier V."/>
            <person name="Ament-Velasquez S.L."/>
            <person name="Kruys A."/>
            <person name="Hutchinson M.I."/>
            <person name="Powell A.J."/>
            <person name="Barry K."/>
            <person name="Miller A.N."/>
            <person name="Grigoriev I.V."/>
            <person name="Debuchy R."/>
            <person name="Gladieux P."/>
            <person name="Thoren M.H."/>
            <person name="Johannesson H."/>
        </authorList>
    </citation>
    <scope>NUCLEOTIDE SEQUENCE</scope>
    <source>
        <strain evidence="2">PSN309</strain>
    </source>
</reference>
<reference evidence="2" key="1">
    <citation type="journal article" date="2023" name="Mol. Phylogenet. Evol.">
        <title>Genome-scale phylogeny and comparative genomics of the fungal order Sordariales.</title>
        <authorList>
            <person name="Hensen N."/>
            <person name="Bonometti L."/>
            <person name="Westerberg I."/>
            <person name="Brannstrom I.O."/>
            <person name="Guillou S."/>
            <person name="Cros-Aarteil S."/>
            <person name="Calhoun S."/>
            <person name="Haridas S."/>
            <person name="Kuo A."/>
            <person name="Mondo S."/>
            <person name="Pangilinan J."/>
            <person name="Riley R."/>
            <person name="LaButti K."/>
            <person name="Andreopoulos B."/>
            <person name="Lipzen A."/>
            <person name="Chen C."/>
            <person name="Yan M."/>
            <person name="Daum C."/>
            <person name="Ng V."/>
            <person name="Clum A."/>
            <person name="Steindorff A."/>
            <person name="Ohm R.A."/>
            <person name="Martin F."/>
            <person name="Silar P."/>
            <person name="Natvig D.O."/>
            <person name="Lalanne C."/>
            <person name="Gautier V."/>
            <person name="Ament-Velasquez S.L."/>
            <person name="Kruys A."/>
            <person name="Hutchinson M.I."/>
            <person name="Powell A.J."/>
            <person name="Barry K."/>
            <person name="Miller A.N."/>
            <person name="Grigoriev I.V."/>
            <person name="Debuchy R."/>
            <person name="Gladieux P."/>
            <person name="Hiltunen Thoren M."/>
            <person name="Johannesson H."/>
        </authorList>
    </citation>
    <scope>NUCLEOTIDE SEQUENCE</scope>
    <source>
        <strain evidence="2">PSN309</strain>
    </source>
</reference>
<name>A0AAN6WQ43_9PEZI</name>
<dbReference type="Proteomes" id="UP001302126">
    <property type="component" value="Unassembled WGS sequence"/>
</dbReference>
<feature type="compositionally biased region" description="Basic residues" evidence="1">
    <location>
        <begin position="131"/>
        <end position="157"/>
    </location>
</feature>
<accession>A0AAN6WQ43</accession>
<feature type="compositionally biased region" description="Low complexity" evidence="1">
    <location>
        <begin position="45"/>
        <end position="57"/>
    </location>
</feature>
<feature type="compositionally biased region" description="Polar residues" evidence="1">
    <location>
        <begin position="35"/>
        <end position="44"/>
    </location>
</feature>
<protein>
    <submittedName>
        <fullName evidence="2">Uncharacterized protein</fullName>
    </submittedName>
</protein>
<keyword evidence="3" id="KW-1185">Reference proteome</keyword>
<proteinExistence type="predicted"/>
<gene>
    <name evidence="2" type="ORF">QBC35DRAFT_533715</name>
</gene>
<comment type="caution">
    <text evidence="2">The sequence shown here is derived from an EMBL/GenBank/DDBJ whole genome shotgun (WGS) entry which is preliminary data.</text>
</comment>
<evidence type="ECO:0000313" key="2">
    <source>
        <dbReference type="EMBL" id="KAK4185999.1"/>
    </source>
</evidence>
<organism evidence="2 3">
    <name type="scientific">Podospora australis</name>
    <dbReference type="NCBI Taxonomy" id="1536484"/>
    <lineage>
        <taxon>Eukaryota</taxon>
        <taxon>Fungi</taxon>
        <taxon>Dikarya</taxon>
        <taxon>Ascomycota</taxon>
        <taxon>Pezizomycotina</taxon>
        <taxon>Sordariomycetes</taxon>
        <taxon>Sordariomycetidae</taxon>
        <taxon>Sordariales</taxon>
        <taxon>Podosporaceae</taxon>
        <taxon>Podospora</taxon>
    </lineage>
</organism>
<evidence type="ECO:0000256" key="1">
    <source>
        <dbReference type="SAM" id="MobiDB-lite"/>
    </source>
</evidence>
<feature type="region of interest" description="Disordered" evidence="1">
    <location>
        <begin position="1"/>
        <end position="175"/>
    </location>
</feature>
<sequence>MDRPWEPRYSNKRINAQGDESEDAPLPVRKRQRVRNQAESFHSYTTPSASVPSSTAVHEAAVPIAATVPLCTKDEPKPNPIDKRMGLKPKRKEPVKCKQNPKTVITKAPAGGGQSGQKKKKAKAQEQFHERHQRRKVSRRERKTSLRRRSSQIRNRSRSSSSDPKGKKRLSREEVTQQFDQGLQLHWRVHLLTQDMAKLTLEDEPVFHDQFIFVHSHLDVCDYNVFVYLSDCPEDS</sequence>
<feature type="compositionally biased region" description="Basic and acidic residues" evidence="1">
    <location>
        <begin position="72"/>
        <end position="85"/>
    </location>
</feature>
<evidence type="ECO:0000313" key="3">
    <source>
        <dbReference type="Proteomes" id="UP001302126"/>
    </source>
</evidence>